<protein>
    <submittedName>
        <fullName evidence="2">Uncharacterized protein</fullName>
    </submittedName>
</protein>
<feature type="compositionally biased region" description="Basic and acidic residues" evidence="1">
    <location>
        <begin position="1"/>
        <end position="20"/>
    </location>
</feature>
<evidence type="ECO:0000313" key="2">
    <source>
        <dbReference type="EMBL" id="KAJ1203774.1"/>
    </source>
</evidence>
<accession>A0AAV7VSU0</accession>
<proteinExistence type="predicted"/>
<feature type="compositionally biased region" description="Low complexity" evidence="1">
    <location>
        <begin position="102"/>
        <end position="114"/>
    </location>
</feature>
<feature type="compositionally biased region" description="Basic and acidic residues" evidence="1">
    <location>
        <begin position="183"/>
        <end position="193"/>
    </location>
</feature>
<feature type="compositionally biased region" description="Gly residues" evidence="1">
    <location>
        <begin position="152"/>
        <end position="161"/>
    </location>
</feature>
<reference evidence="2" key="1">
    <citation type="journal article" date="2022" name="bioRxiv">
        <title>Sequencing and chromosome-scale assembly of the giantPleurodeles waltlgenome.</title>
        <authorList>
            <person name="Brown T."/>
            <person name="Elewa A."/>
            <person name="Iarovenko S."/>
            <person name="Subramanian E."/>
            <person name="Araus A.J."/>
            <person name="Petzold A."/>
            <person name="Susuki M."/>
            <person name="Suzuki K.-i.T."/>
            <person name="Hayashi T."/>
            <person name="Toyoda A."/>
            <person name="Oliveira C."/>
            <person name="Osipova E."/>
            <person name="Leigh N.D."/>
            <person name="Simon A."/>
            <person name="Yun M.H."/>
        </authorList>
    </citation>
    <scope>NUCLEOTIDE SEQUENCE</scope>
    <source>
        <strain evidence="2">20211129_DDA</strain>
        <tissue evidence="2">Liver</tissue>
    </source>
</reference>
<feature type="compositionally biased region" description="Basic and acidic residues" evidence="1">
    <location>
        <begin position="43"/>
        <end position="57"/>
    </location>
</feature>
<evidence type="ECO:0000256" key="1">
    <source>
        <dbReference type="SAM" id="MobiDB-lite"/>
    </source>
</evidence>
<keyword evidence="3" id="KW-1185">Reference proteome</keyword>
<feature type="compositionally biased region" description="Gly residues" evidence="1">
    <location>
        <begin position="130"/>
        <end position="141"/>
    </location>
</feature>
<gene>
    <name evidence="2" type="ORF">NDU88_007555</name>
</gene>
<evidence type="ECO:0000313" key="3">
    <source>
        <dbReference type="Proteomes" id="UP001066276"/>
    </source>
</evidence>
<name>A0AAV7VSU0_PLEWA</name>
<organism evidence="2 3">
    <name type="scientific">Pleurodeles waltl</name>
    <name type="common">Iberian ribbed newt</name>
    <dbReference type="NCBI Taxonomy" id="8319"/>
    <lineage>
        <taxon>Eukaryota</taxon>
        <taxon>Metazoa</taxon>
        <taxon>Chordata</taxon>
        <taxon>Craniata</taxon>
        <taxon>Vertebrata</taxon>
        <taxon>Euteleostomi</taxon>
        <taxon>Amphibia</taxon>
        <taxon>Batrachia</taxon>
        <taxon>Caudata</taxon>
        <taxon>Salamandroidea</taxon>
        <taxon>Salamandridae</taxon>
        <taxon>Pleurodelinae</taxon>
        <taxon>Pleurodeles</taxon>
    </lineage>
</organism>
<dbReference type="EMBL" id="JANPWB010000003">
    <property type="protein sequence ID" value="KAJ1203774.1"/>
    <property type="molecule type" value="Genomic_DNA"/>
</dbReference>
<feature type="region of interest" description="Disordered" evidence="1">
    <location>
        <begin position="1"/>
        <end position="212"/>
    </location>
</feature>
<comment type="caution">
    <text evidence="2">The sequence shown here is derived from an EMBL/GenBank/DDBJ whole genome shotgun (WGS) entry which is preliminary data.</text>
</comment>
<dbReference type="Proteomes" id="UP001066276">
    <property type="component" value="Chromosome 2_1"/>
</dbReference>
<sequence>MAAIADARRDCTQEGARFHEGANGAWPRTRRWRTPEFLAPEGPARKRSEAHLLRADRGPGCGAEPAKGAERGWAPAATPESAGGRNRFVGEIGGRRPEHAAEAAALRGAAIRRGVGADGPERRGTPGESSRGGGGAGGGLGAQERSRPVGVRRGGAPGGGRPLENTGAGPQSRLWHRAGLRAEAARGPEDSGGRQRSLPAAAEMPVGARWPN</sequence>
<dbReference type="AlphaFoldDB" id="A0AAV7VSU0"/>